<reference evidence="1" key="1">
    <citation type="submission" date="2020-05" db="EMBL/GenBank/DDBJ databases">
        <title>WGS assembly of Panicum virgatum.</title>
        <authorList>
            <person name="Lovell J.T."/>
            <person name="Jenkins J."/>
            <person name="Shu S."/>
            <person name="Juenger T.E."/>
            <person name="Schmutz J."/>
        </authorList>
    </citation>
    <scope>NUCLEOTIDE SEQUENCE</scope>
    <source>
        <strain evidence="1">AP13</strain>
    </source>
</reference>
<evidence type="ECO:0000313" key="2">
    <source>
        <dbReference type="Proteomes" id="UP000823388"/>
    </source>
</evidence>
<accession>A0A8T0QKM8</accession>
<keyword evidence="2" id="KW-1185">Reference proteome</keyword>
<dbReference type="EMBL" id="CM029049">
    <property type="protein sequence ID" value="KAG2573429.1"/>
    <property type="molecule type" value="Genomic_DNA"/>
</dbReference>
<dbReference type="AlphaFoldDB" id="A0A8T0QKM8"/>
<sequence>MLCHITMFFLFDPHANVIFDWLSGSNFVFHQFMYQLVAMRRITQLPAEKHLQEPANSSDPGIKPDNLGNCSELQPNILWQLCTYGFLLLLDAANSCRRKTGEKYPLISSSSRTRSVGLFVM</sequence>
<organism evidence="1 2">
    <name type="scientific">Panicum virgatum</name>
    <name type="common">Blackwell switchgrass</name>
    <dbReference type="NCBI Taxonomy" id="38727"/>
    <lineage>
        <taxon>Eukaryota</taxon>
        <taxon>Viridiplantae</taxon>
        <taxon>Streptophyta</taxon>
        <taxon>Embryophyta</taxon>
        <taxon>Tracheophyta</taxon>
        <taxon>Spermatophyta</taxon>
        <taxon>Magnoliopsida</taxon>
        <taxon>Liliopsida</taxon>
        <taxon>Poales</taxon>
        <taxon>Poaceae</taxon>
        <taxon>PACMAD clade</taxon>
        <taxon>Panicoideae</taxon>
        <taxon>Panicodae</taxon>
        <taxon>Paniceae</taxon>
        <taxon>Panicinae</taxon>
        <taxon>Panicum</taxon>
        <taxon>Panicum sect. Hiantes</taxon>
    </lineage>
</organism>
<proteinExistence type="predicted"/>
<gene>
    <name evidence="1" type="ORF">PVAP13_7KG235555</name>
</gene>
<dbReference type="Proteomes" id="UP000823388">
    <property type="component" value="Chromosome 7K"/>
</dbReference>
<evidence type="ECO:0000313" key="1">
    <source>
        <dbReference type="EMBL" id="KAG2573429.1"/>
    </source>
</evidence>
<name>A0A8T0QKM8_PANVG</name>
<comment type="caution">
    <text evidence="1">The sequence shown here is derived from an EMBL/GenBank/DDBJ whole genome shotgun (WGS) entry which is preliminary data.</text>
</comment>
<protein>
    <submittedName>
        <fullName evidence="1">Uncharacterized protein</fullName>
    </submittedName>
</protein>